<sequence length="109" mass="11732">MHTGLNLALLALGIMTISLLMLFSEQLEGQMTRDAQGIDMVVGAKGSPMQLILSGIYHLDVPTGNIPLVEANTLAVNPMIKETIPLALGDSFRGFRIVGTDFGYLDHYG</sequence>
<evidence type="ECO:0000313" key="2">
    <source>
        <dbReference type="EMBL" id="SVD90218.1"/>
    </source>
</evidence>
<dbReference type="AlphaFoldDB" id="A0A382Z671"/>
<keyword evidence="1" id="KW-1133">Transmembrane helix</keyword>
<name>A0A382Z671_9ZZZZ</name>
<dbReference type="EMBL" id="UINC01180830">
    <property type="protein sequence ID" value="SVD90218.1"/>
    <property type="molecule type" value="Genomic_DNA"/>
</dbReference>
<proteinExistence type="predicted"/>
<evidence type="ECO:0000256" key="1">
    <source>
        <dbReference type="SAM" id="Phobius"/>
    </source>
</evidence>
<reference evidence="2" key="1">
    <citation type="submission" date="2018-05" db="EMBL/GenBank/DDBJ databases">
        <authorList>
            <person name="Lanie J.A."/>
            <person name="Ng W.-L."/>
            <person name="Kazmierczak K.M."/>
            <person name="Andrzejewski T.M."/>
            <person name="Davidsen T.M."/>
            <person name="Wayne K.J."/>
            <person name="Tettelin H."/>
            <person name="Glass J.I."/>
            <person name="Rusch D."/>
            <person name="Podicherti R."/>
            <person name="Tsui H.-C.T."/>
            <person name="Winkler M.E."/>
        </authorList>
    </citation>
    <scope>NUCLEOTIDE SEQUENCE</scope>
</reference>
<gene>
    <name evidence="2" type="ORF">METZ01_LOCUS443072</name>
</gene>
<keyword evidence="1" id="KW-0472">Membrane</keyword>
<accession>A0A382Z671</accession>
<feature type="transmembrane region" description="Helical" evidence="1">
    <location>
        <begin position="6"/>
        <end position="23"/>
    </location>
</feature>
<feature type="non-terminal residue" evidence="2">
    <location>
        <position position="109"/>
    </location>
</feature>
<organism evidence="2">
    <name type="scientific">marine metagenome</name>
    <dbReference type="NCBI Taxonomy" id="408172"/>
    <lineage>
        <taxon>unclassified sequences</taxon>
        <taxon>metagenomes</taxon>
        <taxon>ecological metagenomes</taxon>
    </lineage>
</organism>
<protein>
    <recommendedName>
        <fullName evidence="3">MacB-like periplasmic core domain-containing protein</fullName>
    </recommendedName>
</protein>
<evidence type="ECO:0008006" key="3">
    <source>
        <dbReference type="Google" id="ProtNLM"/>
    </source>
</evidence>
<keyword evidence="1" id="KW-0812">Transmembrane</keyword>